<comment type="caution">
    <text evidence="2">The sequence shown here is derived from an EMBL/GenBank/DDBJ whole genome shotgun (WGS) entry which is preliminary data.</text>
</comment>
<organism evidence="2 3">
    <name type="scientific">Rhodoglobus aureus</name>
    <dbReference type="NCBI Taxonomy" id="191497"/>
    <lineage>
        <taxon>Bacteria</taxon>
        <taxon>Bacillati</taxon>
        <taxon>Actinomycetota</taxon>
        <taxon>Actinomycetes</taxon>
        <taxon>Micrococcales</taxon>
        <taxon>Microbacteriaceae</taxon>
        <taxon>Rhodoglobus</taxon>
    </lineage>
</organism>
<accession>A0ABP4G9K6</accession>
<evidence type="ECO:0000259" key="1">
    <source>
        <dbReference type="Pfam" id="PF03235"/>
    </source>
</evidence>
<dbReference type="Pfam" id="PF03235">
    <property type="entry name" value="GmrSD_N"/>
    <property type="match status" value="1"/>
</dbReference>
<dbReference type="Proteomes" id="UP001500943">
    <property type="component" value="Unassembled WGS sequence"/>
</dbReference>
<name>A0ABP4G9K6_9MICO</name>
<protein>
    <submittedName>
        <fullName evidence="2">DUF262 domain-containing protein</fullName>
    </submittedName>
</protein>
<keyword evidence="3" id="KW-1185">Reference proteome</keyword>
<evidence type="ECO:0000313" key="2">
    <source>
        <dbReference type="EMBL" id="GAA1214999.1"/>
    </source>
</evidence>
<dbReference type="EMBL" id="BAAAKW010000025">
    <property type="protein sequence ID" value="GAA1214999.1"/>
    <property type="molecule type" value="Genomic_DNA"/>
</dbReference>
<evidence type="ECO:0000313" key="3">
    <source>
        <dbReference type="Proteomes" id="UP001500943"/>
    </source>
</evidence>
<reference evidence="3" key="1">
    <citation type="journal article" date="2019" name="Int. J. Syst. Evol. Microbiol.">
        <title>The Global Catalogue of Microorganisms (GCM) 10K type strain sequencing project: providing services to taxonomists for standard genome sequencing and annotation.</title>
        <authorList>
            <consortium name="The Broad Institute Genomics Platform"/>
            <consortium name="The Broad Institute Genome Sequencing Center for Infectious Disease"/>
            <person name="Wu L."/>
            <person name="Ma J."/>
        </authorList>
    </citation>
    <scope>NUCLEOTIDE SEQUENCE [LARGE SCALE GENOMIC DNA]</scope>
    <source>
        <strain evidence="3">JCM 12762</strain>
    </source>
</reference>
<sequence length="612" mass="68491">MGHLPPKTIAAALREIQESALVLPAIQREYVWKPSQVLGLFDSVMRGYPIGSFLAWKIEPETVQKFKFYGFMKDYNQLSNRHNPDLDLSNKHVTAMLDGQQRLTSLNIGLRGSYAVKSHGGWTNNPNAYPVRRLYLNVLGQAEENEAGLMYDFKLLTEQQVADVDGDNKHWFSVAKVFDAETPFQLMSALQQAGLGNQSIALDMLGQLHQAVHSNPSLHFYEESQQDVERVLDIFIRVNSGGTVLSYSDLLLSIATAQWKDRDARDAIHGLVDALNNTGQGFKFSQDVVLKSGLMLAGVNDIAFKVKNFTAENMTKLDESWDSISDSLKVAAGLLSDFGLADATLSAKSVIIPVAYYVHRRNLNDTYRERPADAEDRALLRSWVLRSLIARGIWGSGLDTLLRDLRDVLKIHGAEGFPVAEIERAMATRGKSLAVTTELVDDVLALRYGGARTFAVLAMIFDHVDTRNTFHVDHVFPRSLLETKTLREQGLDTVRIEKAQSLQDLLPNLQLLSGPDNIIKSATPPDEWATRTYPTPDSHSEYMARNELPTLPHTVDDFAKFFNARRDALAKRIRMRLSTNLANDDMFFSSDSPVIAEDLSFDEEQLDAAFDD</sequence>
<gene>
    <name evidence="2" type="ORF">GCM10009655_12790</name>
</gene>
<dbReference type="RefSeq" id="WP_343924245.1">
    <property type="nucleotide sequence ID" value="NZ_BAAAKW010000025.1"/>
</dbReference>
<dbReference type="PANTHER" id="PTHR37292:SF2">
    <property type="entry name" value="DUF262 DOMAIN-CONTAINING PROTEIN"/>
    <property type="match status" value="1"/>
</dbReference>
<feature type="domain" description="GmrSD restriction endonucleases N-terminal" evidence="1">
    <location>
        <begin position="16"/>
        <end position="253"/>
    </location>
</feature>
<proteinExistence type="predicted"/>
<dbReference type="PANTHER" id="PTHR37292">
    <property type="entry name" value="VNG6097C"/>
    <property type="match status" value="1"/>
</dbReference>
<dbReference type="InterPro" id="IPR004919">
    <property type="entry name" value="GmrSD_N"/>
</dbReference>